<protein>
    <submittedName>
        <fullName evidence="2">Uncharacterized protein</fullName>
    </submittedName>
</protein>
<comment type="caution">
    <text evidence="2">The sequence shown here is derived from an EMBL/GenBank/DDBJ whole genome shotgun (WGS) entry which is preliminary data.</text>
</comment>
<feature type="compositionally biased region" description="Acidic residues" evidence="1">
    <location>
        <begin position="425"/>
        <end position="435"/>
    </location>
</feature>
<dbReference type="AlphaFoldDB" id="A0A9P6HZ47"/>
<dbReference type="EMBL" id="WIUZ02000001">
    <property type="protein sequence ID" value="KAF9793451.1"/>
    <property type="molecule type" value="Genomic_DNA"/>
</dbReference>
<feature type="compositionally biased region" description="Polar residues" evidence="1">
    <location>
        <begin position="204"/>
        <end position="229"/>
    </location>
</feature>
<evidence type="ECO:0000313" key="2">
    <source>
        <dbReference type="EMBL" id="KAF9793451.1"/>
    </source>
</evidence>
<feature type="compositionally biased region" description="Polar residues" evidence="1">
    <location>
        <begin position="441"/>
        <end position="450"/>
    </location>
</feature>
<feature type="region of interest" description="Disordered" evidence="1">
    <location>
        <begin position="22"/>
        <end position="368"/>
    </location>
</feature>
<reference evidence="2" key="1">
    <citation type="journal article" date="2020" name="Nat. Commun.">
        <title>Large-scale genome sequencing of mycorrhizal fungi provides insights into the early evolution of symbiotic traits.</title>
        <authorList>
            <person name="Miyauchi S."/>
            <person name="Kiss E."/>
            <person name="Kuo A."/>
            <person name="Drula E."/>
            <person name="Kohler A."/>
            <person name="Sanchez-Garcia M."/>
            <person name="Morin E."/>
            <person name="Andreopoulos B."/>
            <person name="Barry K.W."/>
            <person name="Bonito G."/>
            <person name="Buee M."/>
            <person name="Carver A."/>
            <person name="Chen C."/>
            <person name="Cichocki N."/>
            <person name="Clum A."/>
            <person name="Culley D."/>
            <person name="Crous P.W."/>
            <person name="Fauchery L."/>
            <person name="Girlanda M."/>
            <person name="Hayes R.D."/>
            <person name="Keri Z."/>
            <person name="LaButti K."/>
            <person name="Lipzen A."/>
            <person name="Lombard V."/>
            <person name="Magnuson J."/>
            <person name="Maillard F."/>
            <person name="Murat C."/>
            <person name="Nolan M."/>
            <person name="Ohm R.A."/>
            <person name="Pangilinan J."/>
            <person name="Pereira M.F."/>
            <person name="Perotto S."/>
            <person name="Peter M."/>
            <person name="Pfister S."/>
            <person name="Riley R."/>
            <person name="Sitrit Y."/>
            <person name="Stielow J.B."/>
            <person name="Szollosi G."/>
            <person name="Zifcakova L."/>
            <person name="Stursova M."/>
            <person name="Spatafora J.W."/>
            <person name="Tedersoo L."/>
            <person name="Vaario L.M."/>
            <person name="Yamada A."/>
            <person name="Yan M."/>
            <person name="Wang P."/>
            <person name="Xu J."/>
            <person name="Bruns T."/>
            <person name="Baldrian P."/>
            <person name="Vilgalys R."/>
            <person name="Dunand C."/>
            <person name="Henrissat B."/>
            <person name="Grigoriev I.V."/>
            <person name="Hibbett D."/>
            <person name="Nagy L.G."/>
            <person name="Martin F.M."/>
        </authorList>
    </citation>
    <scope>NUCLEOTIDE SEQUENCE</scope>
    <source>
        <strain evidence="2">UH-Tt-Lm1</strain>
    </source>
</reference>
<dbReference type="OrthoDB" id="2562444at2759"/>
<sequence length="1017" mass="112698">MSGLGSPSLQVGSPEVMNKILLRSSTPASNEKVLLYLERMQSDPPEPDDRETNSPASPRSPTVPARVTSPMLRGSNSGGSGARRSGRSELSYVTDKRQNGLGLNGVPPAEHDNEYRSDIQEGRDSMVGTSVPIRTTAHVEPDPEDGPGIRYESLGSSFGNMGQPPWDQQASPRRAVGVPLPSSAPSSSPLSPQNPFQSFGMTPAMTTGVVNGRVQSPVNGSKLSQSPSKQKAAPSRTKSPVNDADRPLSPRSGVLSQGQSRVTQKTSRGTDAGTRCPPLPESRAENRVEEAQQESEVGPLPPFTPGRSKSHGGHGPSRAPSKKRAARLEQELQEKEQAVMLMKSPKSQGQPVPNPMSPRTPTAHVRAMSPRQHVTQEDLMQVTSALSPRMVPQTNGHSHSHINGTNDHHDHEEQTPVQSRTQSQVDEELDEEEEEMVRTILSRTPRTSMAPSALEPDVQNSHFHDMELCELLHSLEAPNLAEVVKKAVRKAVRARVKKLGMKSDNESIRQYRKSFHDHDPRVHLQPNFTPELSERSEPPDWARELMQGMAAMQQRLDNMAPKIERMKLTRTGSIVATKHQVPQSELDDGGQAYMNGVGTIADESVYQPETGIMDPTTVPASTHEESIRDDEEYDDGEDEEPHHYLQQEMMTPAQGLANEYMTGARNDSPGRQFLEEELYKLRVKTGPGSAVGTHKTWEVAREDGDFEYEGDAQAAVTDSGMPEIPDTTARQASPSLPPIPQSEAGGEMIHMPEPHWTHQGYGSDVQQQTPPWQLIHQRLLNWAIIWPMSELDAALGSTTRGHQVEEISLSIWATQSYKRYVRSRMTDSPQGRVDRLFVPPNVADAISTAVFNGRHGDACMMLRDLWAPFGLDGIPRLLIVLAKHRADSNHWVVHRFSLPDGQLTTYDTYPDKCLPDGRPLGWWFAIRIAWPDANYPSPDNLMQKMVRLHRPLQLGIDNSVAAAGIWRNLLMGSRAERSVDLERLRDLIHTEVKNLRQRKLMGKLSIGQPKPNWDDMH</sequence>
<feature type="region of interest" description="Disordered" evidence="1">
    <location>
        <begin position="389"/>
        <end position="454"/>
    </location>
</feature>
<feature type="compositionally biased region" description="Acidic residues" evidence="1">
    <location>
        <begin position="627"/>
        <end position="639"/>
    </location>
</feature>
<evidence type="ECO:0000256" key="1">
    <source>
        <dbReference type="SAM" id="MobiDB-lite"/>
    </source>
</evidence>
<feature type="region of interest" description="Disordered" evidence="1">
    <location>
        <begin position="615"/>
        <end position="641"/>
    </location>
</feature>
<feature type="compositionally biased region" description="Basic and acidic residues" evidence="1">
    <location>
        <begin position="326"/>
        <end position="337"/>
    </location>
</feature>
<name>A0A9P6HZ47_9AGAM</name>
<feature type="compositionally biased region" description="Low complexity" evidence="1">
    <location>
        <begin position="179"/>
        <end position="199"/>
    </location>
</feature>
<organism evidence="2 3">
    <name type="scientific">Thelephora terrestris</name>
    <dbReference type="NCBI Taxonomy" id="56493"/>
    <lineage>
        <taxon>Eukaryota</taxon>
        <taxon>Fungi</taxon>
        <taxon>Dikarya</taxon>
        <taxon>Basidiomycota</taxon>
        <taxon>Agaricomycotina</taxon>
        <taxon>Agaricomycetes</taxon>
        <taxon>Thelephorales</taxon>
        <taxon>Thelephoraceae</taxon>
        <taxon>Thelephora</taxon>
    </lineage>
</organism>
<feature type="compositionally biased region" description="Polar residues" evidence="1">
    <location>
        <begin position="415"/>
        <end position="424"/>
    </location>
</feature>
<accession>A0A9P6HZ47</accession>
<feature type="compositionally biased region" description="Basic and acidic residues" evidence="1">
    <location>
        <begin position="109"/>
        <end position="124"/>
    </location>
</feature>
<feature type="compositionally biased region" description="Polar residues" evidence="1">
    <location>
        <begin position="389"/>
        <end position="405"/>
    </location>
</feature>
<proteinExistence type="predicted"/>
<dbReference type="Proteomes" id="UP000736335">
    <property type="component" value="Unassembled WGS sequence"/>
</dbReference>
<evidence type="ECO:0000313" key="3">
    <source>
        <dbReference type="Proteomes" id="UP000736335"/>
    </source>
</evidence>
<gene>
    <name evidence="2" type="ORF">BJ322DRAFT_129509</name>
</gene>
<feature type="compositionally biased region" description="Polar residues" evidence="1">
    <location>
        <begin position="254"/>
        <end position="269"/>
    </location>
</feature>
<feature type="compositionally biased region" description="Polar residues" evidence="1">
    <location>
        <begin position="154"/>
        <end position="171"/>
    </location>
</feature>
<keyword evidence="3" id="KW-1185">Reference proteome</keyword>
<reference evidence="2" key="2">
    <citation type="submission" date="2020-11" db="EMBL/GenBank/DDBJ databases">
        <authorList>
            <consortium name="DOE Joint Genome Institute"/>
            <person name="Kuo A."/>
            <person name="Miyauchi S."/>
            <person name="Kiss E."/>
            <person name="Drula E."/>
            <person name="Kohler A."/>
            <person name="Sanchez-Garcia M."/>
            <person name="Andreopoulos B."/>
            <person name="Barry K.W."/>
            <person name="Bonito G."/>
            <person name="Buee M."/>
            <person name="Carver A."/>
            <person name="Chen C."/>
            <person name="Cichocki N."/>
            <person name="Clum A."/>
            <person name="Culley D."/>
            <person name="Crous P.W."/>
            <person name="Fauchery L."/>
            <person name="Girlanda M."/>
            <person name="Hayes R."/>
            <person name="Keri Z."/>
            <person name="Labutti K."/>
            <person name="Lipzen A."/>
            <person name="Lombard V."/>
            <person name="Magnuson J."/>
            <person name="Maillard F."/>
            <person name="Morin E."/>
            <person name="Murat C."/>
            <person name="Nolan M."/>
            <person name="Ohm R."/>
            <person name="Pangilinan J."/>
            <person name="Pereira M."/>
            <person name="Perotto S."/>
            <person name="Peter M."/>
            <person name="Riley R."/>
            <person name="Sitrit Y."/>
            <person name="Stielow B."/>
            <person name="Szollosi G."/>
            <person name="Zifcakova L."/>
            <person name="Stursova M."/>
            <person name="Spatafora J.W."/>
            <person name="Tedersoo L."/>
            <person name="Vaario L.-M."/>
            <person name="Yamada A."/>
            <person name="Yan M."/>
            <person name="Wang P."/>
            <person name="Xu J."/>
            <person name="Bruns T."/>
            <person name="Baldrian P."/>
            <person name="Vilgalys R."/>
            <person name="Henrissat B."/>
            <person name="Grigoriev I.V."/>
            <person name="Hibbett D."/>
            <person name="Nagy L.G."/>
            <person name="Martin F.M."/>
        </authorList>
    </citation>
    <scope>NUCLEOTIDE SEQUENCE</scope>
    <source>
        <strain evidence="2">UH-Tt-Lm1</strain>
    </source>
</reference>